<name>A0A7C2SPZ9_ARCFL</name>
<sequence length="114" mass="13262">MGRYVFTIKSEEAGWVGKYSFAEQCSNFGDYISAVEYAGRYIGEDGEFIWISGYKDEILKNIDRIIKNLEESKICMVCMSEKCCDATIEMFKSFREFIESLNTDLIDIMLFSEY</sequence>
<comment type="caution">
    <text evidence="1">The sequence shown here is derived from an EMBL/GenBank/DDBJ whole genome shotgun (WGS) entry which is preliminary data.</text>
</comment>
<organism evidence="1">
    <name type="scientific">Archaeoglobus fulgidus</name>
    <dbReference type="NCBI Taxonomy" id="2234"/>
    <lineage>
        <taxon>Archaea</taxon>
        <taxon>Methanobacteriati</taxon>
        <taxon>Methanobacteriota</taxon>
        <taxon>Archaeoglobi</taxon>
        <taxon>Archaeoglobales</taxon>
        <taxon>Archaeoglobaceae</taxon>
        <taxon>Archaeoglobus</taxon>
    </lineage>
</organism>
<protein>
    <submittedName>
        <fullName evidence="1">Uncharacterized protein</fullName>
    </submittedName>
</protein>
<proteinExistence type="predicted"/>
<accession>A0A7C2SPZ9</accession>
<gene>
    <name evidence="1" type="ORF">ENN70_01945</name>
</gene>
<evidence type="ECO:0000313" key="1">
    <source>
        <dbReference type="EMBL" id="HET20871.1"/>
    </source>
</evidence>
<reference evidence="1" key="1">
    <citation type="journal article" date="2020" name="mSystems">
        <title>Genome- and Community-Level Interaction Insights into Carbon Utilization and Element Cycling Functions of Hydrothermarchaeota in Hydrothermal Sediment.</title>
        <authorList>
            <person name="Zhou Z."/>
            <person name="Liu Y."/>
            <person name="Xu W."/>
            <person name="Pan J."/>
            <person name="Luo Z.H."/>
            <person name="Li M."/>
        </authorList>
    </citation>
    <scope>NUCLEOTIDE SEQUENCE [LARGE SCALE GENOMIC DNA]</scope>
    <source>
        <strain evidence="1">SpSt-12</strain>
    </source>
</reference>
<dbReference type="AlphaFoldDB" id="A0A7C2SPZ9"/>
<dbReference type="EMBL" id="DSCQ01000025">
    <property type="protein sequence ID" value="HET20871.1"/>
    <property type="molecule type" value="Genomic_DNA"/>
</dbReference>